<feature type="disulfide bond" evidence="14">
    <location>
        <begin position="967"/>
        <end position="976"/>
    </location>
</feature>
<dbReference type="KEGG" id="aten:116298827"/>
<dbReference type="SMART" id="SM00181">
    <property type="entry name" value="EGF"/>
    <property type="match status" value="6"/>
</dbReference>
<evidence type="ECO:0000313" key="21">
    <source>
        <dbReference type="RefSeq" id="XP_031563254.1"/>
    </source>
</evidence>
<keyword evidence="10 14" id="KW-1015">Disulfide bond</keyword>
<feature type="disulfide bond" evidence="14">
    <location>
        <begin position="1016"/>
        <end position="1025"/>
    </location>
</feature>
<evidence type="ECO:0000256" key="6">
    <source>
        <dbReference type="ARBA" id="ARBA00022737"/>
    </source>
</evidence>
<gene>
    <name evidence="21" type="primary">LOC116298827</name>
</gene>
<evidence type="ECO:0000259" key="19">
    <source>
        <dbReference type="PROSITE" id="PS51117"/>
    </source>
</evidence>
<feature type="coiled-coil region" evidence="15">
    <location>
        <begin position="1127"/>
        <end position="1227"/>
    </location>
</feature>
<keyword evidence="12 14" id="KW-0424">Laminin EGF-like domain</keyword>
<dbReference type="Proteomes" id="UP000515163">
    <property type="component" value="Unplaced"/>
</dbReference>
<evidence type="ECO:0000256" key="4">
    <source>
        <dbReference type="ARBA" id="ARBA00022530"/>
    </source>
</evidence>
<dbReference type="OrthoDB" id="5985440at2759"/>
<accession>A0A6P8I3W2</accession>
<dbReference type="InterPro" id="IPR000742">
    <property type="entry name" value="EGF"/>
</dbReference>
<dbReference type="InterPro" id="IPR013015">
    <property type="entry name" value="Laminin_IV_B"/>
</dbReference>
<dbReference type="SUPFAM" id="SSF57196">
    <property type="entry name" value="EGF/Laminin"/>
    <property type="match status" value="9"/>
</dbReference>
<proteinExistence type="inferred from homology"/>
<feature type="domain" description="Laminin EGF-like" evidence="17">
    <location>
        <begin position="733"/>
        <end position="779"/>
    </location>
</feature>
<feature type="domain" description="Laminin EGF-like" evidence="17">
    <location>
        <begin position="995"/>
        <end position="1042"/>
    </location>
</feature>
<feature type="disulfide bond" evidence="14">
    <location>
        <begin position="997"/>
        <end position="1014"/>
    </location>
</feature>
<feature type="signal peptide" evidence="16">
    <location>
        <begin position="1"/>
        <end position="22"/>
    </location>
</feature>
<evidence type="ECO:0000256" key="9">
    <source>
        <dbReference type="ARBA" id="ARBA00023054"/>
    </source>
</evidence>
<dbReference type="Pfam" id="PF00055">
    <property type="entry name" value="Laminin_N"/>
    <property type="match status" value="1"/>
</dbReference>
<evidence type="ECO:0000256" key="1">
    <source>
        <dbReference type="ARBA" id="ARBA00004302"/>
    </source>
</evidence>
<feature type="disulfide bond" evidence="14">
    <location>
        <begin position="915"/>
        <end position="924"/>
    </location>
</feature>
<keyword evidence="7" id="KW-0084">Basement membrane</keyword>
<dbReference type="FunFam" id="2.10.25.10:FF:000224">
    <property type="entry name" value="Usherin"/>
    <property type="match status" value="1"/>
</dbReference>
<keyword evidence="9 15" id="KW-0175">Coiled coil</keyword>
<name>A0A6P8I3W2_ACTTE</name>
<dbReference type="PANTHER" id="PTHR10574">
    <property type="entry name" value="NETRIN/LAMININ-RELATED"/>
    <property type="match status" value="1"/>
</dbReference>
<feature type="domain" description="Laminin EGF-like" evidence="17">
    <location>
        <begin position="943"/>
        <end position="994"/>
    </location>
</feature>
<evidence type="ECO:0000256" key="15">
    <source>
        <dbReference type="SAM" id="Coils"/>
    </source>
</evidence>
<dbReference type="FunFam" id="2.10.25.10:FF:000033">
    <property type="entry name" value="Laminin subunit alpha 2"/>
    <property type="match status" value="1"/>
</dbReference>
<feature type="domain" description="Laminin EGF-like" evidence="17">
    <location>
        <begin position="830"/>
        <end position="890"/>
    </location>
</feature>
<evidence type="ECO:0000256" key="10">
    <source>
        <dbReference type="ARBA" id="ARBA00023157"/>
    </source>
</evidence>
<evidence type="ECO:0000256" key="2">
    <source>
        <dbReference type="ARBA" id="ARBA00006373"/>
    </source>
</evidence>
<comment type="caution">
    <text evidence="14">Lacks conserved residue(s) required for the propagation of feature annotation.</text>
</comment>
<dbReference type="PROSITE" id="PS01248">
    <property type="entry name" value="EGF_LAM_1"/>
    <property type="match status" value="3"/>
</dbReference>
<keyword evidence="5 16" id="KW-0732">Signal</keyword>
<feature type="domain" description="Laminin EGF-like" evidence="17">
    <location>
        <begin position="891"/>
        <end position="942"/>
    </location>
</feature>
<keyword evidence="6" id="KW-0677">Repeat</keyword>
<dbReference type="FunFam" id="2.10.25.10:FF:000011">
    <property type="entry name" value="Cadherin EGF LAG seven-pass G-type receptor"/>
    <property type="match status" value="1"/>
</dbReference>
<feature type="coiled-coil region" evidence="15">
    <location>
        <begin position="1523"/>
        <end position="1557"/>
    </location>
</feature>
<keyword evidence="3" id="KW-0964">Secreted</keyword>
<keyword evidence="8" id="KW-0130">Cell adhesion</keyword>
<feature type="disulfide bond" evidence="14">
    <location>
        <begin position="296"/>
        <end position="305"/>
    </location>
</feature>
<keyword evidence="20" id="KW-1185">Reference proteome</keyword>
<feature type="disulfide bond" evidence="14">
    <location>
        <begin position="445"/>
        <end position="454"/>
    </location>
</feature>
<feature type="disulfide bond" evidence="14">
    <location>
        <begin position="424"/>
        <end position="436"/>
    </location>
</feature>
<evidence type="ECO:0000256" key="12">
    <source>
        <dbReference type="ARBA" id="ARBA00023292"/>
    </source>
</evidence>
<dbReference type="Gene3D" id="2.60.120.260">
    <property type="entry name" value="Galactose-binding domain-like"/>
    <property type="match status" value="1"/>
</dbReference>
<evidence type="ECO:0000256" key="14">
    <source>
        <dbReference type="PROSITE-ProRule" id="PRU00460"/>
    </source>
</evidence>
<feature type="domain" description="Laminin EGF-like" evidence="17">
    <location>
        <begin position="680"/>
        <end position="732"/>
    </location>
</feature>
<dbReference type="GO" id="GO:0005604">
    <property type="term" value="C:basement membrane"/>
    <property type="evidence" value="ECO:0007669"/>
    <property type="project" value="UniProtKB-SubCell"/>
</dbReference>
<organism evidence="20 21">
    <name type="scientific">Actinia tenebrosa</name>
    <name type="common">Australian red waratah sea anemone</name>
    <dbReference type="NCBI Taxonomy" id="6105"/>
    <lineage>
        <taxon>Eukaryota</taxon>
        <taxon>Metazoa</taxon>
        <taxon>Cnidaria</taxon>
        <taxon>Anthozoa</taxon>
        <taxon>Hexacorallia</taxon>
        <taxon>Actiniaria</taxon>
        <taxon>Actiniidae</taxon>
        <taxon>Actinia</taxon>
    </lineage>
</organism>
<evidence type="ECO:0000256" key="16">
    <source>
        <dbReference type="SAM" id="SignalP"/>
    </source>
</evidence>
<feature type="domain" description="Laminin N-terminal" evidence="19">
    <location>
        <begin position="29"/>
        <end position="267"/>
    </location>
</feature>
<dbReference type="InterPro" id="IPR050440">
    <property type="entry name" value="Laminin/Netrin_ECM"/>
</dbReference>
<dbReference type="Pfam" id="PF24973">
    <property type="entry name" value="EGF_LMN_ATRN"/>
    <property type="match status" value="2"/>
</dbReference>
<keyword evidence="11" id="KW-0325">Glycoprotein</keyword>
<dbReference type="Pfam" id="PF21199">
    <property type="entry name" value="LAMININ_IV_B"/>
    <property type="match status" value="1"/>
</dbReference>
<evidence type="ECO:0000259" key="17">
    <source>
        <dbReference type="PROSITE" id="PS50027"/>
    </source>
</evidence>
<dbReference type="SMART" id="SM00180">
    <property type="entry name" value="EGF_Lam"/>
    <property type="match status" value="11"/>
</dbReference>
<comment type="subunit">
    <text evidence="13">Laminin is a complex glycoprotein, consisting of three different polypeptide chains (alpha, beta, gamma), which are bound to each other by disulfide bonds into a cross-shaped molecule comprising one long and three short arms with globules at each end.</text>
</comment>
<dbReference type="InterPro" id="IPR008211">
    <property type="entry name" value="Laminin_N"/>
</dbReference>
<dbReference type="FunFam" id="2.60.120.260:FF:000010">
    <property type="entry name" value="Laminin subunit beta 1"/>
    <property type="match status" value="1"/>
</dbReference>
<dbReference type="GO" id="GO:0009888">
    <property type="term" value="P:tissue development"/>
    <property type="evidence" value="ECO:0007669"/>
    <property type="project" value="TreeGrafter"/>
</dbReference>
<feature type="domain" description="Laminin EGF-like" evidence="17">
    <location>
        <begin position="780"/>
        <end position="829"/>
    </location>
</feature>
<evidence type="ECO:0000256" key="8">
    <source>
        <dbReference type="ARBA" id="ARBA00022889"/>
    </source>
</evidence>
<dbReference type="PROSITE" id="PS50027">
    <property type="entry name" value="EGF_LAM_2"/>
    <property type="match status" value="9"/>
</dbReference>
<dbReference type="Pfam" id="PF00053">
    <property type="entry name" value="EGF_laminin"/>
    <property type="match status" value="9"/>
</dbReference>
<feature type="disulfide bond" evidence="14">
    <location>
        <begin position="861"/>
        <end position="870"/>
    </location>
</feature>
<dbReference type="PROSITE" id="PS51117">
    <property type="entry name" value="LAMININ_NTER"/>
    <property type="match status" value="1"/>
</dbReference>
<dbReference type="InterPro" id="IPR056863">
    <property type="entry name" value="LMN_ATRN_NET-like_EGF"/>
</dbReference>
<evidence type="ECO:0000256" key="7">
    <source>
        <dbReference type="ARBA" id="ARBA00022869"/>
    </source>
</evidence>
<feature type="disulfide bond" evidence="14">
    <location>
        <begin position="995"/>
        <end position="1007"/>
    </location>
</feature>
<dbReference type="InterPro" id="IPR002049">
    <property type="entry name" value="LE_dom"/>
</dbReference>
<feature type="domain" description="Laminin IV type B" evidence="18">
    <location>
        <begin position="463"/>
        <end position="674"/>
    </location>
</feature>
<evidence type="ECO:0000256" key="3">
    <source>
        <dbReference type="ARBA" id="ARBA00022525"/>
    </source>
</evidence>
<dbReference type="GO" id="GO:0009887">
    <property type="term" value="P:animal organ morphogenesis"/>
    <property type="evidence" value="ECO:0007669"/>
    <property type="project" value="TreeGrafter"/>
</dbReference>
<feature type="coiled-coil region" evidence="15">
    <location>
        <begin position="1607"/>
        <end position="1679"/>
    </location>
</feature>
<dbReference type="PROSITE" id="PS51116">
    <property type="entry name" value="LAMININ_IVB"/>
    <property type="match status" value="1"/>
</dbReference>
<dbReference type="GeneID" id="116298827"/>
<dbReference type="FunFam" id="2.170.300.10:FF:000001">
    <property type="entry name" value="Laminin subunit beta-1"/>
    <property type="match status" value="1"/>
</dbReference>
<dbReference type="CDD" id="cd00055">
    <property type="entry name" value="EGF_Lam"/>
    <property type="match status" value="11"/>
</dbReference>
<dbReference type="SUPFAM" id="SSF57997">
    <property type="entry name" value="Tropomyosin"/>
    <property type="match status" value="1"/>
</dbReference>
<dbReference type="Gene3D" id="2.170.300.10">
    <property type="entry name" value="Tie2 ligand-binding domain superfamily"/>
    <property type="match status" value="1"/>
</dbReference>
<feature type="domain" description="Laminin EGF-like" evidence="17">
    <location>
        <begin position="424"/>
        <end position="470"/>
    </location>
</feature>
<feature type="chain" id="PRO_5028379912" evidence="16">
    <location>
        <begin position="23"/>
        <end position="1690"/>
    </location>
</feature>
<dbReference type="FunFam" id="2.10.25.10:FF:000580">
    <property type="entry name" value="Wing blister, isoform B"/>
    <property type="match status" value="1"/>
</dbReference>
<feature type="disulfide bond" evidence="14">
    <location>
        <begin position="755"/>
        <end position="764"/>
    </location>
</feature>
<protein>
    <submittedName>
        <fullName evidence="21">Laminin subunit beta-1-like</fullName>
    </submittedName>
</protein>
<dbReference type="FunCoup" id="A0A6P8I3W2">
    <property type="interactions" value="822"/>
</dbReference>
<comment type="similarity">
    <text evidence="2">Belongs to the EGF domain peptide family.</text>
</comment>
<dbReference type="PANTHER" id="PTHR10574:SF375">
    <property type="entry name" value="LAMININ SUBUNIT BETA-1"/>
    <property type="match status" value="1"/>
</dbReference>
<sequence length="1690" mass="187979">MRWVSILVCCLVLAFSVTLSQAQTSAQCAQRSCYPATGDLLMGRQVKLFASSTCGLNGPENYCMVSNLQDQEDCFICDSRDYPDIDKQFRHNPEYMLSSFDGDKTKQWWQSENGRENVYLQLDLESEFHFTHLVMTFRTFRPAGMLIERSWDYGKTWKVYRYFASDCRKTFPGIPKGDPKDIDDIICTDKYSTVEPSSGGEVIFRALKSQEPIKNPYSQKVQNLLKLTNIRINFTKLHTLGDDILDPRPEIKRKYYYAIYDLVIRGSCSCYGHAEQCLPEPGQPNIPGMVYGQCNCTHNTTGNNCERCKDGYYDVPWRPATADSPNECRKCNCNGHAVQCRFDTAVYLASGNKSGGVCINCEHNTVGRNCERCKPLHYQDPNKDFKEPDACIRMYSPFVSLFVDYSLFNGFWGLGKSPAGCLQCGCDVGGSYDDQCDKISGLCRCRKGITGRTCNRVKPGHYFPLPDHLVYESEEARAIGVSEVKRQQPLNGQTTWTGDGFVEVKHDTAIVYSITNIPRSGDYDIVLRYETKDSEAWDAVVTVTRADGQSLSSGSCLKIGFLEHYRNVTISLNPAFRYIRIPDNVCLEKGMAYDVRVTFVRKSLNGHDSLYTDSITVVPVPDKLSIFQGQDGSFIRNQLDSYGCIKQHYEASQPRLPLGDICRRHIFSMSAVVYDGAVACQCDPTGTKRDVNGSLICDPVGGQCKCKSNVIGQRCDRCAPGSYGFGPSGCSACDCDKNGTISDEFCNIVTGQCPCKIWASGRQCSLCPPNKWGFPTCRDCVCNGHAASCDTKTGECIDCQHNTVGKNCDLCKPGFYGNARRGTPNDCKRCQCPGGSSGNSFSKTCVLNTATTPESSICDACEKGYTGKQCEDCADGYYGNPVVPGGSCQPCSCNNNINPSVRGNCDRLTGRCLQCLYNTAGFSCDRCKPGYHGNAIARNCTKCVCNKQGTTPGFEDTCNHVTGQCKCQPDVEGVQCDRCAEGYWNLASGKGCQQCDCCEAGSEKTICNQTSGQCHCRAGFGGPRCCECEDNYWGYAPNSCNPCDCNPAGSQSLQCDRDKGTCRCKVGHVGDKCDMCAADTTGKMPLCEICGECYYQWKGTLGYLAQNVTYEIDRASNLSVSGSGGGIYAYEKELKALEEMLKRVRKILDTQKTMENDTKKIEAELNRSEKRLMDIMNITSQAKSKVNETNTRTADANKEIVRLRKMLEELLKKGEKLKNEINEVKEKNFRGAYEKIKENQQRSRAAEKRVNGSLDNIEKASKNREHIQKILTGPPSFSDKHQQNKVSLDDIFHRIRVLMNQSEMLSAMVCGTPRDKCGWCMAEDCGTCGGPGCNGTRSLAMEAVKMAMEAEKAQKMREAKAHATLEDAMQAEMRVNMSRDVALMAFQQAMDAHMQAKNASKRMDQLIEDILKFLAQQVPDTSGAKALTEKVLNMSLSVAPDQIKKLAEDIKNALSSLTGIDEILNNTRRNLTKADGLKDRAEQARDKANAVKNVISNVTKALDMAEQAQQMAKDAIQSAGDDINNAEDIINKLLGDLDALEKKIDQAKNTTTQTKQDLPPIKEEYDDNAKDLAMAEDITRTAQNESKQALIEAQRLKKLFDQAKGKINEKVGQVNNASDRIREFKRKARKLQDNLVNKIKTIEIIERETITYEDLIEELKKLRDEMKNLQKTLREKVRYFSLCNPSTSIP</sequence>
<dbReference type="FunFam" id="2.10.25.10:FF:000130">
    <property type="entry name" value="Laminin subunit beta 1"/>
    <property type="match status" value="1"/>
</dbReference>
<evidence type="ECO:0000256" key="11">
    <source>
        <dbReference type="ARBA" id="ARBA00023180"/>
    </source>
</evidence>
<keyword evidence="4" id="KW-0272">Extracellular matrix</keyword>
<feature type="disulfide bond" evidence="14">
    <location>
        <begin position="426"/>
        <end position="443"/>
    </location>
</feature>
<evidence type="ECO:0000259" key="18">
    <source>
        <dbReference type="PROSITE" id="PS51116"/>
    </source>
</evidence>
<dbReference type="PRINTS" id="PR00011">
    <property type="entry name" value="EGFLAMININ"/>
</dbReference>
<evidence type="ECO:0000256" key="13">
    <source>
        <dbReference type="ARBA" id="ARBA00065619"/>
    </source>
</evidence>
<feature type="coiled-coil region" evidence="15">
    <location>
        <begin position="1464"/>
        <end position="1494"/>
    </location>
</feature>
<dbReference type="FunFam" id="2.10.25.10:FF:000074">
    <property type="entry name" value="Laminin subunit alpha"/>
    <property type="match status" value="1"/>
</dbReference>
<evidence type="ECO:0000313" key="20">
    <source>
        <dbReference type="Proteomes" id="UP000515163"/>
    </source>
</evidence>
<dbReference type="FunFam" id="2.10.25.10:FF:000188">
    <property type="entry name" value="Laminin subunit gamma 2"/>
    <property type="match status" value="1"/>
</dbReference>
<comment type="subcellular location">
    <subcellularLocation>
        <location evidence="1">Secreted</location>
        <location evidence="1">Extracellular space</location>
        <location evidence="1">Extracellular matrix</location>
        <location evidence="1">Basement membrane</location>
    </subcellularLocation>
</comment>
<dbReference type="Gene3D" id="2.10.25.10">
    <property type="entry name" value="Laminin"/>
    <property type="match status" value="9"/>
</dbReference>
<dbReference type="SMART" id="SM00136">
    <property type="entry name" value="LamNT"/>
    <property type="match status" value="1"/>
</dbReference>
<reference evidence="21" key="1">
    <citation type="submission" date="2025-08" db="UniProtKB">
        <authorList>
            <consortium name="RefSeq"/>
        </authorList>
    </citation>
    <scope>IDENTIFICATION</scope>
    <source>
        <tissue evidence="21">Tentacle</tissue>
    </source>
</reference>
<dbReference type="RefSeq" id="XP_031563254.1">
    <property type="nucleotide sequence ID" value="XM_031707394.1"/>
</dbReference>
<feature type="disulfide bond" evidence="14">
    <location>
        <begin position="799"/>
        <end position="808"/>
    </location>
</feature>
<dbReference type="InParanoid" id="A0A6P8I3W2"/>
<feature type="disulfide bond" evidence="14">
    <location>
        <begin position="706"/>
        <end position="715"/>
    </location>
</feature>
<dbReference type="GO" id="GO:0007155">
    <property type="term" value="P:cell adhesion"/>
    <property type="evidence" value="ECO:0007669"/>
    <property type="project" value="UniProtKB-KW"/>
</dbReference>
<evidence type="ECO:0000256" key="5">
    <source>
        <dbReference type="ARBA" id="ARBA00022729"/>
    </source>
</evidence>
<feature type="domain" description="Laminin EGF-like" evidence="17">
    <location>
        <begin position="268"/>
        <end position="330"/>
    </location>
</feature>